<keyword evidence="6 12" id="KW-0418">Kinase</keyword>
<keyword evidence="4 12" id="KW-0808">Transferase</keyword>
<dbReference type="OrthoDB" id="9802503at2"/>
<sequence>MSLAKFQPKRVGVVFSGGPAPAANAVISSAASAFRRSGSDMLGFLHGYSGLQDYDAAKRTLVAEQDYHAFTDQDLHGLRNERGIFIGTSRANPGKGIRGPKDLDDPQRTAPLRRVYDGLVSLGVEALVSIGGDDTLKTANFLYEFQRRLPADAPRVRVVHVPKTIDNDYRGIDFTFGFFTAVDVMAQELLNLRADARATKGYFVVETMGRKAGWLAYGVAIAGEAHMVVGVEDVEGALAVQEEIKNETTGAVTKENRLDLDALAERIVDLIVAREARGKHYGTIVLAEGLAELLPESFLRGVARDEHGHVSLGKIDIGKLIAKIAGDRYEARTGKSKKLTGVQLGYESRCSAPHAFDVMLGCQLGLGAFRAIVEEGLDGHMVSTAGQLDLQYVPFAQLVNPETLKTEVRFIERGSDFHRLARDLETRLPGK</sequence>
<dbReference type="SUPFAM" id="SSF53784">
    <property type="entry name" value="Phosphofructokinase"/>
    <property type="match status" value="1"/>
</dbReference>
<accession>A0A0K1EA61</accession>
<proteinExistence type="inferred from homology"/>
<feature type="domain" description="Phosphofructokinase" evidence="11">
    <location>
        <begin position="10"/>
        <end position="371"/>
    </location>
</feature>
<comment type="similarity">
    <text evidence="9">Belongs to the phosphofructokinase type A (PFKA) family.</text>
</comment>
<dbReference type="InterPro" id="IPR000023">
    <property type="entry name" value="Phosphofructokinase_dom"/>
</dbReference>
<dbReference type="RefSeq" id="WP_050429838.1">
    <property type="nucleotide sequence ID" value="NZ_CP012159.1"/>
</dbReference>
<reference evidence="12 13" key="1">
    <citation type="submission" date="2015-07" db="EMBL/GenBank/DDBJ databases">
        <title>Genome analysis of myxobacterium Chondromyces crocatus Cm c5 reveals a high potential for natural compound synthesis and the genetic basis for the loss of fruiting body formation.</title>
        <authorList>
            <person name="Zaburannyi N."/>
            <person name="Bunk B."/>
            <person name="Maier J."/>
            <person name="Overmann J."/>
            <person name="Mueller R."/>
        </authorList>
    </citation>
    <scope>NUCLEOTIDE SEQUENCE [LARGE SCALE GENOMIC DNA]</scope>
    <source>
        <strain evidence="12 13">Cm c5</strain>
    </source>
</reference>
<dbReference type="Proteomes" id="UP000067626">
    <property type="component" value="Chromosome"/>
</dbReference>
<dbReference type="Gene3D" id="3.40.50.450">
    <property type="match status" value="1"/>
</dbReference>
<comment type="function">
    <text evidence="2">Catalyzes the phosphorylation of D-fructose 6-phosphate, the first committing step of glycolysis. Uses inorganic phosphate (PPi) as phosphoryl donor instead of ATP like common ATP-dependent phosphofructokinases (ATP-PFKs), which renders the reaction reversible, and can thus function both in glycolysis and gluconeogenesis. Consistently, PPi-PFK can replace the enzymes of both the forward (ATP-PFK) and reverse (fructose-bisphosphatase (FBPase)) reactions.</text>
</comment>
<dbReference type="AlphaFoldDB" id="A0A0K1EA61"/>
<evidence type="ECO:0000256" key="3">
    <source>
        <dbReference type="ARBA" id="ARBA00022490"/>
    </source>
</evidence>
<dbReference type="EC" id="2.7.1.11" evidence="12"/>
<dbReference type="PRINTS" id="PR00476">
    <property type="entry name" value="PHFRCTKINASE"/>
</dbReference>
<dbReference type="GO" id="GO:0003872">
    <property type="term" value="F:6-phosphofructokinase activity"/>
    <property type="evidence" value="ECO:0007669"/>
    <property type="project" value="UniProtKB-EC"/>
</dbReference>
<dbReference type="STRING" id="52.CMC5_016140"/>
<protein>
    <submittedName>
        <fullName evidence="12">6-phosphofructokinase</fullName>
        <ecNumber evidence="12">2.7.1.11</ecNumber>
    </submittedName>
</protein>
<dbReference type="InterPro" id="IPR035966">
    <property type="entry name" value="PKF_sf"/>
</dbReference>
<dbReference type="EMBL" id="CP012159">
    <property type="protein sequence ID" value="AKT37473.1"/>
    <property type="molecule type" value="Genomic_DNA"/>
</dbReference>
<comment type="cofactor">
    <cofactor evidence="1">
        <name>Mg(2+)</name>
        <dbReference type="ChEBI" id="CHEBI:18420"/>
    </cofactor>
</comment>
<evidence type="ECO:0000256" key="4">
    <source>
        <dbReference type="ARBA" id="ARBA00022679"/>
    </source>
</evidence>
<dbReference type="PATRIC" id="fig|52.7.peg.1728"/>
<keyword evidence="8" id="KW-0324">Glycolysis</keyword>
<evidence type="ECO:0000259" key="11">
    <source>
        <dbReference type="Pfam" id="PF00365"/>
    </source>
</evidence>
<evidence type="ECO:0000313" key="13">
    <source>
        <dbReference type="Proteomes" id="UP000067626"/>
    </source>
</evidence>
<keyword evidence="7" id="KW-0460">Magnesium</keyword>
<evidence type="ECO:0000256" key="1">
    <source>
        <dbReference type="ARBA" id="ARBA00001946"/>
    </source>
</evidence>
<evidence type="ECO:0000313" key="12">
    <source>
        <dbReference type="EMBL" id="AKT37473.1"/>
    </source>
</evidence>
<dbReference type="GO" id="GO:0047334">
    <property type="term" value="F:diphosphate-fructose-6-phosphate 1-phosphotransferase activity"/>
    <property type="evidence" value="ECO:0007669"/>
    <property type="project" value="UniProtKB-EC"/>
</dbReference>
<dbReference type="GO" id="GO:0005829">
    <property type="term" value="C:cytosol"/>
    <property type="evidence" value="ECO:0007669"/>
    <property type="project" value="TreeGrafter"/>
</dbReference>
<gene>
    <name evidence="12" type="primary">pfkA</name>
    <name evidence="12" type="ORF">CMC5_016140</name>
</gene>
<dbReference type="GO" id="GO:0009749">
    <property type="term" value="P:response to glucose"/>
    <property type="evidence" value="ECO:0007669"/>
    <property type="project" value="TreeGrafter"/>
</dbReference>
<name>A0A0K1EA61_CHOCO</name>
<dbReference type="UniPathway" id="UPA00109">
    <property type="reaction ID" value="UER00182"/>
</dbReference>
<dbReference type="InterPro" id="IPR022953">
    <property type="entry name" value="ATP_PFK"/>
</dbReference>
<dbReference type="KEGG" id="ccro:CMC5_016140"/>
<evidence type="ECO:0000256" key="2">
    <source>
        <dbReference type="ARBA" id="ARBA00003138"/>
    </source>
</evidence>
<dbReference type="Pfam" id="PF00365">
    <property type="entry name" value="PFK"/>
    <property type="match status" value="1"/>
</dbReference>
<evidence type="ECO:0000256" key="6">
    <source>
        <dbReference type="ARBA" id="ARBA00022777"/>
    </source>
</evidence>
<dbReference type="PANTHER" id="PTHR43650">
    <property type="entry name" value="PYROPHOSPHATE--FRUCTOSE 6-PHOSPHATE 1-PHOSPHOTRANSFERASE"/>
    <property type="match status" value="1"/>
</dbReference>
<evidence type="ECO:0000256" key="9">
    <source>
        <dbReference type="ARBA" id="ARBA00038478"/>
    </source>
</evidence>
<keyword evidence="3" id="KW-0963">Cytoplasm</keyword>
<keyword evidence="13" id="KW-1185">Reference proteome</keyword>
<dbReference type="GO" id="GO:0046872">
    <property type="term" value="F:metal ion binding"/>
    <property type="evidence" value="ECO:0007669"/>
    <property type="project" value="UniProtKB-KW"/>
</dbReference>
<organism evidence="12 13">
    <name type="scientific">Chondromyces crocatus</name>
    <dbReference type="NCBI Taxonomy" id="52"/>
    <lineage>
        <taxon>Bacteria</taxon>
        <taxon>Pseudomonadati</taxon>
        <taxon>Myxococcota</taxon>
        <taxon>Polyangia</taxon>
        <taxon>Polyangiales</taxon>
        <taxon>Polyangiaceae</taxon>
        <taxon>Chondromyces</taxon>
    </lineage>
</organism>
<evidence type="ECO:0000256" key="7">
    <source>
        <dbReference type="ARBA" id="ARBA00022842"/>
    </source>
</evidence>
<evidence type="ECO:0000256" key="5">
    <source>
        <dbReference type="ARBA" id="ARBA00022723"/>
    </source>
</evidence>
<evidence type="ECO:0000256" key="8">
    <source>
        <dbReference type="ARBA" id="ARBA00023152"/>
    </source>
</evidence>
<comment type="catalytic activity">
    <reaction evidence="10">
        <text>beta-D-fructose 6-phosphate + diphosphate = beta-D-fructose 1,6-bisphosphate + phosphate + H(+)</text>
        <dbReference type="Rhea" id="RHEA:13613"/>
        <dbReference type="ChEBI" id="CHEBI:15378"/>
        <dbReference type="ChEBI" id="CHEBI:32966"/>
        <dbReference type="ChEBI" id="CHEBI:33019"/>
        <dbReference type="ChEBI" id="CHEBI:43474"/>
        <dbReference type="ChEBI" id="CHEBI:57634"/>
        <dbReference type="EC" id="2.7.1.90"/>
    </reaction>
</comment>
<evidence type="ECO:0000256" key="10">
    <source>
        <dbReference type="ARBA" id="ARBA00048072"/>
    </source>
</evidence>
<dbReference type="PANTHER" id="PTHR43650:SF1">
    <property type="entry name" value="PYROPHOSPHATE--FRUCTOSE 6-PHOSPHATE 1-PHOSPHOTRANSFERASE SUBUNIT BETA 2"/>
    <property type="match status" value="1"/>
</dbReference>
<keyword evidence="5" id="KW-0479">Metal-binding</keyword>
<dbReference type="GO" id="GO:0006002">
    <property type="term" value="P:fructose 6-phosphate metabolic process"/>
    <property type="evidence" value="ECO:0007669"/>
    <property type="project" value="InterPro"/>
</dbReference>